<dbReference type="OrthoDB" id="1067445at2"/>
<keyword evidence="1" id="KW-0732">Signal</keyword>
<protein>
    <submittedName>
        <fullName evidence="2">Uncharacterized protein</fullName>
    </submittedName>
</protein>
<sequence length="170" mass="19163">MSMRRIVSVSVAIVVFAITVKAQNNSDRLSLGVGCLYQNGLDLTLSYEHEGKYHHAWEFFANAYIKWAECASCKHICPESFWKNYHSYGFGVAYKPCVVRGRNHYGNVRIGASAGSDTHRFLGGIHLGYEHNYVLRGGWQLFCQVKTDLMIKGEDLFRTGIVLGVKLPLN</sequence>
<name>A0A174HP42_BACUN</name>
<reference evidence="2 3" key="1">
    <citation type="submission" date="2015-09" db="EMBL/GenBank/DDBJ databases">
        <authorList>
            <consortium name="Pathogen Informatics"/>
        </authorList>
    </citation>
    <scope>NUCLEOTIDE SEQUENCE [LARGE SCALE GENOMIC DNA]</scope>
    <source>
        <strain evidence="2 3">2789STDY5834847</strain>
    </source>
</reference>
<organism evidence="2 3">
    <name type="scientific">Bacteroides uniformis</name>
    <dbReference type="NCBI Taxonomy" id="820"/>
    <lineage>
        <taxon>Bacteria</taxon>
        <taxon>Pseudomonadati</taxon>
        <taxon>Bacteroidota</taxon>
        <taxon>Bacteroidia</taxon>
        <taxon>Bacteroidales</taxon>
        <taxon>Bacteroidaceae</taxon>
        <taxon>Bacteroides</taxon>
    </lineage>
</organism>
<proteinExistence type="predicted"/>
<evidence type="ECO:0000313" key="3">
    <source>
        <dbReference type="Proteomes" id="UP000095614"/>
    </source>
</evidence>
<feature type="signal peptide" evidence="1">
    <location>
        <begin position="1"/>
        <end position="22"/>
    </location>
</feature>
<accession>A0A174HP42</accession>
<evidence type="ECO:0000256" key="1">
    <source>
        <dbReference type="SAM" id="SignalP"/>
    </source>
</evidence>
<evidence type="ECO:0000313" key="2">
    <source>
        <dbReference type="EMBL" id="CUO76722.1"/>
    </source>
</evidence>
<feature type="chain" id="PRO_5008023583" evidence="1">
    <location>
        <begin position="23"/>
        <end position="170"/>
    </location>
</feature>
<gene>
    <name evidence="2" type="ORF">ERS852462_01486</name>
</gene>
<dbReference type="AlphaFoldDB" id="A0A174HP42"/>
<dbReference type="Proteomes" id="UP000095614">
    <property type="component" value="Unassembled WGS sequence"/>
</dbReference>
<dbReference type="EMBL" id="CZAF01000004">
    <property type="protein sequence ID" value="CUO76722.1"/>
    <property type="molecule type" value="Genomic_DNA"/>
</dbReference>